<comment type="similarity">
    <text evidence="4 12">Belongs to the serine/threonine dehydratase family.</text>
</comment>
<keyword evidence="16" id="KW-1185">Reference proteome</keyword>
<feature type="region of interest" description="Disordered" evidence="13">
    <location>
        <begin position="1"/>
        <end position="50"/>
    </location>
</feature>
<dbReference type="InterPro" id="IPR050147">
    <property type="entry name" value="Ser/Thr_Dehydratase"/>
</dbReference>
<dbReference type="Pfam" id="PF00291">
    <property type="entry name" value="PALP"/>
    <property type="match status" value="1"/>
</dbReference>
<reference evidence="15 16" key="1">
    <citation type="journal article" date="2016" name="Genome Biol. Evol.">
        <title>Divergent and convergent evolution of fungal pathogenicity.</title>
        <authorList>
            <person name="Shang Y."/>
            <person name="Xiao G."/>
            <person name="Zheng P."/>
            <person name="Cen K."/>
            <person name="Zhan S."/>
            <person name="Wang C."/>
        </authorList>
    </citation>
    <scope>NUCLEOTIDE SEQUENCE [LARGE SCALE GENOMIC DNA]</scope>
    <source>
        <strain evidence="15 16">RCEF 2490</strain>
    </source>
</reference>
<dbReference type="CDD" id="cd01562">
    <property type="entry name" value="Thr-dehyd"/>
    <property type="match status" value="1"/>
</dbReference>
<comment type="catalytic activity">
    <reaction evidence="1 12">
        <text>L-threonine = 2-oxobutanoate + NH4(+)</text>
        <dbReference type="Rhea" id="RHEA:22108"/>
        <dbReference type="ChEBI" id="CHEBI:16763"/>
        <dbReference type="ChEBI" id="CHEBI:28938"/>
        <dbReference type="ChEBI" id="CHEBI:57926"/>
        <dbReference type="EC" id="4.3.1.19"/>
    </reaction>
</comment>
<dbReference type="InterPro" id="IPR001721">
    <property type="entry name" value="TD_ACT-like"/>
</dbReference>
<dbReference type="UniPathway" id="UPA00047">
    <property type="reaction ID" value="UER00054"/>
</dbReference>
<evidence type="ECO:0000256" key="3">
    <source>
        <dbReference type="ARBA" id="ARBA00004810"/>
    </source>
</evidence>
<dbReference type="OrthoDB" id="4418812at2759"/>
<evidence type="ECO:0000256" key="7">
    <source>
        <dbReference type="ARBA" id="ARBA00022624"/>
    </source>
</evidence>
<evidence type="ECO:0000256" key="8">
    <source>
        <dbReference type="ARBA" id="ARBA00022737"/>
    </source>
</evidence>
<evidence type="ECO:0000256" key="9">
    <source>
        <dbReference type="ARBA" id="ARBA00022898"/>
    </source>
</evidence>
<dbReference type="InterPro" id="IPR005787">
    <property type="entry name" value="Thr_deHydtase_biosynth"/>
</dbReference>
<dbReference type="InterPro" id="IPR038110">
    <property type="entry name" value="TD_ACT-like_sf"/>
</dbReference>
<evidence type="ECO:0000256" key="2">
    <source>
        <dbReference type="ARBA" id="ARBA00001933"/>
    </source>
</evidence>
<comment type="caution">
    <text evidence="15">The sequence shown here is derived from an EMBL/GenBank/DDBJ whole genome shotgun (WGS) entry which is preliminary data.</text>
</comment>
<dbReference type="Proteomes" id="UP000078544">
    <property type="component" value="Unassembled WGS sequence"/>
</dbReference>
<evidence type="ECO:0000256" key="5">
    <source>
        <dbReference type="ARBA" id="ARBA00011881"/>
    </source>
</evidence>
<dbReference type="NCBIfam" id="TIGR01124">
    <property type="entry name" value="ilvA_2Cterm"/>
    <property type="match status" value="1"/>
</dbReference>
<evidence type="ECO:0000256" key="13">
    <source>
        <dbReference type="SAM" id="MobiDB-lite"/>
    </source>
</evidence>
<evidence type="ECO:0000256" key="6">
    <source>
        <dbReference type="ARBA" id="ARBA00022605"/>
    </source>
</evidence>
<comment type="subunit">
    <text evidence="5">Homotetramer.</text>
</comment>
<dbReference type="SUPFAM" id="SSF53686">
    <property type="entry name" value="Tryptophan synthase beta subunit-like PLP-dependent enzymes"/>
    <property type="match status" value="1"/>
</dbReference>
<keyword evidence="7 12" id="KW-0412">Isoleucine biosynthesis</keyword>
<dbReference type="GO" id="GO:0006567">
    <property type="term" value="P:L-threonine catabolic process"/>
    <property type="evidence" value="ECO:0007669"/>
    <property type="project" value="TreeGrafter"/>
</dbReference>
<dbReference type="Gene3D" id="3.40.50.1100">
    <property type="match status" value="2"/>
</dbReference>
<proteinExistence type="inferred from homology"/>
<dbReference type="InterPro" id="IPR001926">
    <property type="entry name" value="TrpB-like_PALP"/>
</dbReference>
<organism evidence="15 16">
    <name type="scientific">Moelleriella libera RCEF 2490</name>
    <dbReference type="NCBI Taxonomy" id="1081109"/>
    <lineage>
        <taxon>Eukaryota</taxon>
        <taxon>Fungi</taxon>
        <taxon>Dikarya</taxon>
        <taxon>Ascomycota</taxon>
        <taxon>Pezizomycotina</taxon>
        <taxon>Sordariomycetes</taxon>
        <taxon>Hypocreomycetidae</taxon>
        <taxon>Hypocreales</taxon>
        <taxon>Clavicipitaceae</taxon>
        <taxon>Moelleriella</taxon>
    </lineage>
</organism>
<evidence type="ECO:0000256" key="1">
    <source>
        <dbReference type="ARBA" id="ARBA00001274"/>
    </source>
</evidence>
<dbReference type="InterPro" id="IPR036052">
    <property type="entry name" value="TrpB-like_PALP_sf"/>
</dbReference>
<dbReference type="Pfam" id="PF00585">
    <property type="entry name" value="Thr_dehydrat_C"/>
    <property type="match status" value="2"/>
</dbReference>
<name>A0A166UCA8_9HYPO</name>
<dbReference type="InterPro" id="IPR000634">
    <property type="entry name" value="Ser/Thr_deHydtase_PyrdxlP-BS"/>
</dbReference>
<evidence type="ECO:0000256" key="10">
    <source>
        <dbReference type="ARBA" id="ARBA00023239"/>
    </source>
</evidence>
<evidence type="ECO:0000256" key="12">
    <source>
        <dbReference type="RuleBase" id="RU362012"/>
    </source>
</evidence>
<evidence type="ECO:0000313" key="16">
    <source>
        <dbReference type="Proteomes" id="UP000078544"/>
    </source>
</evidence>
<feature type="domain" description="ACT-like" evidence="14">
    <location>
        <begin position="398"/>
        <end position="474"/>
    </location>
</feature>
<dbReference type="InterPro" id="IPR045865">
    <property type="entry name" value="ACT-like_dom_sf"/>
</dbReference>
<keyword evidence="11 12" id="KW-0100">Branched-chain amino acid biosynthesis</keyword>
<comment type="pathway">
    <text evidence="3 12">Amino-acid biosynthesis; L-isoleucine biosynthesis; 2-oxobutanoate from L-threonine: step 1/1.</text>
</comment>
<dbReference type="EMBL" id="AZGY01000002">
    <property type="protein sequence ID" value="OAA32339.1"/>
    <property type="molecule type" value="Genomic_DNA"/>
</dbReference>
<keyword evidence="8" id="KW-0677">Repeat</keyword>
<dbReference type="EC" id="4.3.1.19" evidence="12"/>
<dbReference type="GO" id="GO:0006565">
    <property type="term" value="P:L-serine catabolic process"/>
    <property type="evidence" value="ECO:0007669"/>
    <property type="project" value="TreeGrafter"/>
</dbReference>
<dbReference type="STRING" id="1081109.A0A166UCA8"/>
<dbReference type="PROSITE" id="PS00165">
    <property type="entry name" value="DEHYDRATASE_SER_THR"/>
    <property type="match status" value="1"/>
</dbReference>
<dbReference type="FunFam" id="3.40.50.1100:FF:000008">
    <property type="entry name" value="L-threonine dehydratase"/>
    <property type="match status" value="1"/>
</dbReference>
<protein>
    <recommendedName>
        <fullName evidence="12">Threonine dehydratase</fullName>
        <ecNumber evidence="12">4.3.1.19</ecNumber>
    </recommendedName>
    <alternativeName>
        <fullName evidence="12">Threonine deaminase</fullName>
    </alternativeName>
</protein>
<dbReference type="AlphaFoldDB" id="A0A166UCA8"/>
<evidence type="ECO:0000256" key="11">
    <source>
        <dbReference type="ARBA" id="ARBA00023304"/>
    </source>
</evidence>
<comment type="cofactor">
    <cofactor evidence="2 12">
        <name>pyridoxal 5'-phosphate</name>
        <dbReference type="ChEBI" id="CHEBI:597326"/>
    </cofactor>
</comment>
<keyword evidence="6 12" id="KW-0028">Amino-acid biosynthesis</keyword>
<dbReference type="CDD" id="cd04906">
    <property type="entry name" value="ACT_ThrD-I_1"/>
    <property type="match status" value="1"/>
</dbReference>
<dbReference type="PANTHER" id="PTHR48078">
    <property type="entry name" value="THREONINE DEHYDRATASE, MITOCHONDRIAL-RELATED"/>
    <property type="match status" value="1"/>
</dbReference>
<dbReference type="GO" id="GO:0009097">
    <property type="term" value="P:isoleucine biosynthetic process"/>
    <property type="evidence" value="ECO:0007669"/>
    <property type="project" value="UniProtKB-UniRule"/>
</dbReference>
<dbReference type="Gene3D" id="3.40.1020.10">
    <property type="entry name" value="Biosynthetic Threonine Deaminase, Domain 3"/>
    <property type="match status" value="1"/>
</dbReference>
<dbReference type="GO" id="GO:0003941">
    <property type="term" value="F:L-serine ammonia-lyase activity"/>
    <property type="evidence" value="ECO:0007669"/>
    <property type="project" value="TreeGrafter"/>
</dbReference>
<dbReference type="SUPFAM" id="SSF55021">
    <property type="entry name" value="ACT-like"/>
    <property type="match status" value="1"/>
</dbReference>
<accession>A0A166UCA8</accession>
<gene>
    <name evidence="15" type="ORF">AAL_01671</name>
</gene>
<dbReference type="PANTHER" id="PTHR48078:SF11">
    <property type="entry name" value="THREONINE DEHYDRATASE, MITOCHONDRIAL"/>
    <property type="match status" value="1"/>
</dbReference>
<keyword evidence="10 12" id="KW-0456">Lyase</keyword>
<evidence type="ECO:0000313" key="15">
    <source>
        <dbReference type="EMBL" id="OAA32339.1"/>
    </source>
</evidence>
<sequence>MPSLEEHAGANGTASEANGYRRPETPAGRMALTDYSINPSPPPSSEEKRARMRQIVPEDLLLPNGYPDYLRMIAGATSRVYEACKVTPLTPAVNLSNRLECNVLLKREDTQPVFSFKLRGAYNKMAHLDPAVSWKGVVCCSAGNHAQGVAYSARKLKIPATIIMPEGTPSIKHTNVARLGGHVVLHGADFDAAKEECARRELQDGLINIPPFDDPYVIAGQGTIGNELFGQVNMSKVQAIFCCAGGGGLIAGIGCYVKRMAPHVKIIAVEAFDANALAQSLKKGERVVLNEVGLFADGAAVKSVGEETFRICQDVVDEVIEVTTDEICAAIKDMYDDTRCGLEPAGALSIAGLKKYVAQNPSQDSNRTLVAVTSGANMNFDRLRFVAERAAVGEGKEVLLAVSIPERPGAFARLIDTIMPYAVTEFNYRYAHQDNANVMIGLSLIAPPLQRGEELRMLLERIRHAEMTVTDLSGDELAKSHLRYLVGGQSAVPNERLYMFSFPERPGALERFLKTLRPRFTISLFHYRNYGGDIAKVLAGISCPDEASGELAQFLKDVDYPFQECTDSDAFKAFLRT</sequence>
<evidence type="ECO:0000259" key="14">
    <source>
        <dbReference type="PROSITE" id="PS51672"/>
    </source>
</evidence>
<dbReference type="CDD" id="cd04907">
    <property type="entry name" value="ACT_ThrD-I_2"/>
    <property type="match status" value="1"/>
</dbReference>
<dbReference type="GO" id="GO:0030170">
    <property type="term" value="F:pyridoxal phosphate binding"/>
    <property type="evidence" value="ECO:0007669"/>
    <property type="project" value="InterPro"/>
</dbReference>
<keyword evidence="9 12" id="KW-0663">Pyridoxal phosphate</keyword>
<dbReference type="NCBIfam" id="NF006674">
    <property type="entry name" value="PRK09224.1"/>
    <property type="match status" value="1"/>
</dbReference>
<dbReference type="GO" id="GO:0004794">
    <property type="term" value="F:threonine deaminase activity"/>
    <property type="evidence" value="ECO:0007669"/>
    <property type="project" value="UniProtKB-UniRule"/>
</dbReference>
<evidence type="ECO:0000256" key="4">
    <source>
        <dbReference type="ARBA" id="ARBA00010869"/>
    </source>
</evidence>
<dbReference type="PROSITE" id="PS51672">
    <property type="entry name" value="ACT_LIKE"/>
    <property type="match status" value="2"/>
</dbReference>
<dbReference type="FunFam" id="3.40.1020.10:FF:000001">
    <property type="entry name" value="L-threonine dehydratase"/>
    <property type="match status" value="1"/>
</dbReference>
<feature type="domain" description="ACT-like" evidence="14">
    <location>
        <begin position="496"/>
        <end position="567"/>
    </location>
</feature>